<proteinExistence type="predicted"/>
<accession>X1GYH7</accession>
<evidence type="ECO:0000313" key="1">
    <source>
        <dbReference type="EMBL" id="GAH38058.1"/>
    </source>
</evidence>
<name>X1GYH7_9ZZZZ</name>
<dbReference type="AlphaFoldDB" id="X1GYH7"/>
<feature type="non-terminal residue" evidence="1">
    <location>
        <position position="131"/>
    </location>
</feature>
<protein>
    <recommendedName>
        <fullName evidence="2">Core-binding (CB) domain-containing protein</fullName>
    </recommendedName>
</protein>
<reference evidence="1" key="1">
    <citation type="journal article" date="2014" name="Front. Microbiol.">
        <title>High frequency of phylogenetically diverse reductive dehalogenase-homologous genes in deep subseafloor sedimentary metagenomes.</title>
        <authorList>
            <person name="Kawai M."/>
            <person name="Futagami T."/>
            <person name="Toyoda A."/>
            <person name="Takaki Y."/>
            <person name="Nishi S."/>
            <person name="Hori S."/>
            <person name="Arai W."/>
            <person name="Tsubouchi T."/>
            <person name="Morono Y."/>
            <person name="Uchiyama I."/>
            <person name="Ito T."/>
            <person name="Fujiyama A."/>
            <person name="Inagaki F."/>
            <person name="Takami H."/>
        </authorList>
    </citation>
    <scope>NUCLEOTIDE SEQUENCE</scope>
    <source>
        <strain evidence="1">Expedition CK06-06</strain>
    </source>
</reference>
<gene>
    <name evidence="1" type="ORF">S03H2_26001</name>
</gene>
<organism evidence="1">
    <name type="scientific">marine sediment metagenome</name>
    <dbReference type="NCBI Taxonomy" id="412755"/>
    <lineage>
        <taxon>unclassified sequences</taxon>
        <taxon>metagenomes</taxon>
        <taxon>ecological metagenomes</taxon>
    </lineage>
</organism>
<comment type="caution">
    <text evidence="1">The sequence shown here is derived from an EMBL/GenBank/DDBJ whole genome shotgun (WGS) entry which is preliminary data.</text>
</comment>
<sequence length="131" mass="15073">GKRVKKQSQKYYTRLTDADGIKRTIPLFCDKTASQQQAAQLVKEIELAKAGVIDRYKEHRKRPLTEHLEDFRQSLLAKGNTAKHAAQTVYRVKRIVDGCKFTFWNDIQPSKVQRYLAGLRDSQECMSAQTS</sequence>
<evidence type="ECO:0008006" key="2">
    <source>
        <dbReference type="Google" id="ProtNLM"/>
    </source>
</evidence>
<dbReference type="EMBL" id="BARU01014901">
    <property type="protein sequence ID" value="GAH38058.1"/>
    <property type="molecule type" value="Genomic_DNA"/>
</dbReference>
<feature type="non-terminal residue" evidence="1">
    <location>
        <position position="1"/>
    </location>
</feature>